<accession>A0A2D2DLF3</accession>
<sequence>MSYAQVEGHLRGVDVPHWAIDTSVEELLEALRLIGDGAWLLDMGDYGDISAQDAADKWLRDFMEGRPVCHPDDPRRQAAGAPTSEADDGGNPDAAVSLAEYLEQLSPAARKRWKKRLESANFASAAHGCIESMAELLATCGVAEEAAFLEYKIPLLHSGQPIDKDLRALASHLLSPENRAMLFETIRPYGCDLGRAEKRVRAILVQLKKLPPASAVA</sequence>
<protein>
    <submittedName>
        <fullName evidence="2">Uncharacterized protein</fullName>
    </submittedName>
</protein>
<dbReference type="EMBL" id="CP024608">
    <property type="protein sequence ID" value="ATQ75809.1"/>
    <property type="molecule type" value="Genomic_DNA"/>
</dbReference>
<dbReference type="AlphaFoldDB" id="A0A2D2DLF3"/>
<feature type="compositionally biased region" description="Basic and acidic residues" evidence="1">
    <location>
        <begin position="67"/>
        <end position="76"/>
    </location>
</feature>
<reference evidence="2" key="1">
    <citation type="submission" date="2017-10" db="EMBL/GenBank/DDBJ databases">
        <title>Massilia psychrophilum sp. nov., a novel purple-pigmented bacterium isolated from Tianshan glacier, Xinjiang Municipality, China.</title>
        <authorList>
            <person name="Wang H."/>
        </authorList>
    </citation>
    <scope>NUCLEOTIDE SEQUENCE [LARGE SCALE GENOMIC DNA]</scope>
    <source>
        <strain evidence="2">B2</strain>
    </source>
</reference>
<name>A0A2D2DLF3_9BURK</name>
<evidence type="ECO:0000256" key="1">
    <source>
        <dbReference type="SAM" id="MobiDB-lite"/>
    </source>
</evidence>
<feature type="region of interest" description="Disordered" evidence="1">
    <location>
        <begin position="67"/>
        <end position="93"/>
    </location>
</feature>
<evidence type="ECO:0000313" key="2">
    <source>
        <dbReference type="EMBL" id="ATQ75809.1"/>
    </source>
</evidence>
<evidence type="ECO:0000313" key="3">
    <source>
        <dbReference type="Proteomes" id="UP000229897"/>
    </source>
</evidence>
<dbReference type="KEGG" id="mass:CR152_15700"/>
<gene>
    <name evidence="2" type="ORF">CR152_15700</name>
</gene>
<proteinExistence type="predicted"/>
<dbReference type="Proteomes" id="UP000229897">
    <property type="component" value="Chromosome"/>
</dbReference>
<organism evidence="2 3">
    <name type="scientific">Massilia violaceinigra</name>
    <dbReference type="NCBI Taxonomy" id="2045208"/>
    <lineage>
        <taxon>Bacteria</taxon>
        <taxon>Pseudomonadati</taxon>
        <taxon>Pseudomonadota</taxon>
        <taxon>Betaproteobacteria</taxon>
        <taxon>Burkholderiales</taxon>
        <taxon>Oxalobacteraceae</taxon>
        <taxon>Telluria group</taxon>
        <taxon>Massilia</taxon>
    </lineage>
</organism>
<keyword evidence="3" id="KW-1185">Reference proteome</keyword>